<evidence type="ECO:0000313" key="2">
    <source>
        <dbReference type="EMBL" id="KFK24053.1"/>
    </source>
</evidence>
<name>A0A087G2F1_ARAAL</name>
<dbReference type="AlphaFoldDB" id="A0A087G2F1"/>
<feature type="compositionally biased region" description="Low complexity" evidence="1">
    <location>
        <begin position="172"/>
        <end position="181"/>
    </location>
</feature>
<dbReference type="Gramene" id="KFK24053">
    <property type="protein sequence ID" value="KFK24053"/>
    <property type="gene ID" value="AALP_AAs45876U000100"/>
</dbReference>
<keyword evidence="3" id="KW-1185">Reference proteome</keyword>
<protein>
    <submittedName>
        <fullName evidence="2">Uncharacterized protein</fullName>
    </submittedName>
</protein>
<dbReference type="EMBL" id="KL972770">
    <property type="protein sequence ID" value="KFK24053.1"/>
    <property type="molecule type" value="Genomic_DNA"/>
</dbReference>
<evidence type="ECO:0000313" key="3">
    <source>
        <dbReference type="Proteomes" id="UP000029120"/>
    </source>
</evidence>
<sequence>MTTSSAFGFFPPSIQSSACSTRRCASSPVNFNRLGSLCLFDLRISPSMVNTVELSTLLRSASSTSPSRILETMVMVVARPPPPPLPPDPPDLLLSPPSNSSPQVKLHHFPELLSSSLASRALHRSLSDLLALTRLPSAVKLHLRRLSPEPPIDLNGTRSGWFLVTIRRTTTPPRSSHTIRTLPRPAGLPRSPSAVPGTVSSGKDPPSQSVPFKAQYAEA</sequence>
<gene>
    <name evidence="2" type="ORF">AALP_AAs45876U000100</name>
</gene>
<reference evidence="3" key="1">
    <citation type="journal article" date="2015" name="Nat. Plants">
        <title>Genome expansion of Arabis alpina linked with retrotransposition and reduced symmetric DNA methylation.</title>
        <authorList>
            <person name="Willing E.M."/>
            <person name="Rawat V."/>
            <person name="Mandakova T."/>
            <person name="Maumus F."/>
            <person name="James G.V."/>
            <person name="Nordstroem K.J."/>
            <person name="Becker C."/>
            <person name="Warthmann N."/>
            <person name="Chica C."/>
            <person name="Szarzynska B."/>
            <person name="Zytnicki M."/>
            <person name="Albani M.C."/>
            <person name="Kiefer C."/>
            <person name="Bergonzi S."/>
            <person name="Castaings L."/>
            <person name="Mateos J.L."/>
            <person name="Berns M.C."/>
            <person name="Bujdoso N."/>
            <person name="Piofczyk T."/>
            <person name="de Lorenzo L."/>
            <person name="Barrero-Sicilia C."/>
            <person name="Mateos I."/>
            <person name="Piednoel M."/>
            <person name="Hagmann J."/>
            <person name="Chen-Min-Tao R."/>
            <person name="Iglesias-Fernandez R."/>
            <person name="Schuster S.C."/>
            <person name="Alonso-Blanco C."/>
            <person name="Roudier F."/>
            <person name="Carbonero P."/>
            <person name="Paz-Ares J."/>
            <person name="Davis S.J."/>
            <person name="Pecinka A."/>
            <person name="Quesneville H."/>
            <person name="Colot V."/>
            <person name="Lysak M.A."/>
            <person name="Weigel D."/>
            <person name="Coupland G."/>
            <person name="Schneeberger K."/>
        </authorList>
    </citation>
    <scope>NUCLEOTIDE SEQUENCE [LARGE SCALE GENOMIC DNA]</scope>
    <source>
        <strain evidence="3">cv. Pajares</strain>
    </source>
</reference>
<feature type="compositionally biased region" description="Polar residues" evidence="1">
    <location>
        <begin position="198"/>
        <end position="210"/>
    </location>
</feature>
<dbReference type="OrthoDB" id="10666230at2759"/>
<evidence type="ECO:0000256" key="1">
    <source>
        <dbReference type="SAM" id="MobiDB-lite"/>
    </source>
</evidence>
<accession>A0A087G2F1</accession>
<dbReference type="Proteomes" id="UP000029120">
    <property type="component" value="Unassembled WGS sequence"/>
</dbReference>
<organism evidence="2 3">
    <name type="scientific">Arabis alpina</name>
    <name type="common">Alpine rock-cress</name>
    <dbReference type="NCBI Taxonomy" id="50452"/>
    <lineage>
        <taxon>Eukaryota</taxon>
        <taxon>Viridiplantae</taxon>
        <taxon>Streptophyta</taxon>
        <taxon>Embryophyta</taxon>
        <taxon>Tracheophyta</taxon>
        <taxon>Spermatophyta</taxon>
        <taxon>Magnoliopsida</taxon>
        <taxon>eudicotyledons</taxon>
        <taxon>Gunneridae</taxon>
        <taxon>Pentapetalae</taxon>
        <taxon>rosids</taxon>
        <taxon>malvids</taxon>
        <taxon>Brassicales</taxon>
        <taxon>Brassicaceae</taxon>
        <taxon>Arabideae</taxon>
        <taxon>Arabis</taxon>
    </lineage>
</organism>
<feature type="region of interest" description="Disordered" evidence="1">
    <location>
        <begin position="172"/>
        <end position="219"/>
    </location>
</feature>
<proteinExistence type="predicted"/>